<proteinExistence type="predicted"/>
<dbReference type="AlphaFoldDB" id="A0A218X765"/>
<dbReference type="Proteomes" id="UP000197138">
    <property type="component" value="Unassembled WGS sequence"/>
</dbReference>
<reference evidence="2" key="1">
    <citation type="journal article" date="2017" name="Plant J.">
        <title>The pomegranate (Punica granatum L.) genome and the genomics of punicalagin biosynthesis.</title>
        <authorList>
            <person name="Qin G."/>
            <person name="Xu C."/>
            <person name="Ming R."/>
            <person name="Tang H."/>
            <person name="Guyot R."/>
            <person name="Kramer E.M."/>
            <person name="Hu Y."/>
            <person name="Yi X."/>
            <person name="Qi Y."/>
            <person name="Xu X."/>
            <person name="Gao Z."/>
            <person name="Pan H."/>
            <person name="Jian J."/>
            <person name="Tian Y."/>
            <person name="Yue Z."/>
            <person name="Xu Y."/>
        </authorList>
    </citation>
    <scope>NUCLEOTIDE SEQUENCE [LARGE SCALE GENOMIC DNA]</scope>
    <source>
        <strain evidence="2">cv. Dabenzi</strain>
    </source>
</reference>
<organism evidence="1 2">
    <name type="scientific">Punica granatum</name>
    <name type="common">Pomegranate</name>
    <dbReference type="NCBI Taxonomy" id="22663"/>
    <lineage>
        <taxon>Eukaryota</taxon>
        <taxon>Viridiplantae</taxon>
        <taxon>Streptophyta</taxon>
        <taxon>Embryophyta</taxon>
        <taxon>Tracheophyta</taxon>
        <taxon>Spermatophyta</taxon>
        <taxon>Magnoliopsida</taxon>
        <taxon>eudicotyledons</taxon>
        <taxon>Gunneridae</taxon>
        <taxon>Pentapetalae</taxon>
        <taxon>rosids</taxon>
        <taxon>malvids</taxon>
        <taxon>Myrtales</taxon>
        <taxon>Lythraceae</taxon>
        <taxon>Punica</taxon>
    </lineage>
</organism>
<comment type="caution">
    <text evidence="1">The sequence shown here is derived from an EMBL/GenBank/DDBJ whole genome shotgun (WGS) entry which is preliminary data.</text>
</comment>
<protein>
    <submittedName>
        <fullName evidence="1">Uncharacterized protein</fullName>
    </submittedName>
</protein>
<sequence>MEFSVPWSPIAICASQHSFWRTFCPVGDRWLVVLGRGPLAREDLGTFDRDFQCSLNVSRHSGIVVGCSKIVVISVFRGNAPEACRETFVTTETYFGKPSRVSKGCLKLVPRSWWSLSACRPVLRGRLLVSGASPGSSVRKGVHGGIGVSRLKQDAPEMRSDVSLVTLALRGIFGAPYWAPFGASVTQ</sequence>
<dbReference type="EMBL" id="MTKT01002254">
    <property type="protein sequence ID" value="OWM80212.1"/>
    <property type="molecule type" value="Genomic_DNA"/>
</dbReference>
<accession>A0A218X765</accession>
<evidence type="ECO:0000313" key="2">
    <source>
        <dbReference type="Proteomes" id="UP000197138"/>
    </source>
</evidence>
<gene>
    <name evidence="1" type="ORF">CDL15_Pgr012343</name>
</gene>
<name>A0A218X765_PUNGR</name>
<evidence type="ECO:0000313" key="1">
    <source>
        <dbReference type="EMBL" id="OWM80212.1"/>
    </source>
</evidence>